<sequence length="721" mass="77758">MQPIQFFAARAEDGALLPDATVDVFAHGTQDRAVLFSDSAGAVPLENPLRADANARVFFYSTTNRIDIRISRYGYVAPMLVDISTVDVATAVEQVRGEIDQVLDQARDDFDNLLQHSGYESVFLAYAGGVVVQRQTQLVQRDGELYRVANQALLPLTLTGTWTTDKLKLTAVGDIALRQVLMSAQGAENVAIKAPGVNTVVRSLYSKVQREIELADYVPGGADDTVQFENMVADIPNKTTSRLITFAGLPSSYAATTPRVIIRRGDYTISRTPAVPAYFDCEGEGSIITQTDPNRDIFAGEAYQWKVSGFIFVGGRHQLSMHNANTDSALFQLEHNEHHLSLSKPLHTYTSGGVYQHMSANLSVKDTRFLRCNGIINNVCDSALFDNTWVYLDKANFTPNGGAFVNNGGTTGHARLILRNMFGVPTMGVGAGRVSHPRWIDNWGSVESRGSRFGGEDGGMAIVNHLKPADTTYPFLGSMVDIQGGWAFAGPGGVSDSGIVILDGHVPQNIIIRDVLGPAEVPYIVNPSSFNIPAYMAAWEAATGNKAYNFFHVDIRVPSSVNPDGGLGYGRIPSGLRPYLAGAKRVSLRRAAVQSIPNAFAVTPVQFDTVIEDNVGGFTLSAPTLLTMPAGCTRMLIVVNGALAVNGAAKTVSTVIVNNANVTVAGQTFLRGINPDTDRFSVSYLATGVPGQSWTFQVRHNAAGPLDLLNCYVELIPMDFV</sequence>
<proteinExistence type="predicted"/>
<name>A0A5E6UIQ6_PSEFL</name>
<dbReference type="RefSeq" id="WP_150717047.1">
    <property type="nucleotide sequence ID" value="NZ_CABVGY010000018.1"/>
</dbReference>
<reference evidence="1 2" key="1">
    <citation type="submission" date="2019-09" db="EMBL/GenBank/DDBJ databases">
        <authorList>
            <person name="Chandra G."/>
            <person name="Truman W A."/>
        </authorList>
    </citation>
    <scope>NUCLEOTIDE SEQUENCE [LARGE SCALE GENOMIC DNA]</scope>
    <source>
        <strain evidence="1">PS659</strain>
    </source>
</reference>
<protein>
    <submittedName>
        <fullName evidence="1">Uncharacterized protein</fullName>
    </submittedName>
</protein>
<dbReference type="OrthoDB" id="6740411at2"/>
<evidence type="ECO:0000313" key="2">
    <source>
        <dbReference type="Proteomes" id="UP000326729"/>
    </source>
</evidence>
<dbReference type="EMBL" id="CABVGY010000018">
    <property type="protein sequence ID" value="VVM99938.1"/>
    <property type="molecule type" value="Genomic_DNA"/>
</dbReference>
<evidence type="ECO:0000313" key="1">
    <source>
        <dbReference type="EMBL" id="VVM99938.1"/>
    </source>
</evidence>
<dbReference type="Proteomes" id="UP000326729">
    <property type="component" value="Unassembled WGS sequence"/>
</dbReference>
<dbReference type="AlphaFoldDB" id="A0A5E6UIQ6"/>
<organism evidence="1 2">
    <name type="scientific">Pseudomonas fluorescens</name>
    <dbReference type="NCBI Taxonomy" id="294"/>
    <lineage>
        <taxon>Bacteria</taxon>
        <taxon>Pseudomonadati</taxon>
        <taxon>Pseudomonadota</taxon>
        <taxon>Gammaproteobacteria</taxon>
        <taxon>Pseudomonadales</taxon>
        <taxon>Pseudomonadaceae</taxon>
        <taxon>Pseudomonas</taxon>
    </lineage>
</organism>
<gene>
    <name evidence="1" type="ORF">PS659_03302</name>
</gene>
<accession>A0A5E6UIQ6</accession>